<dbReference type="SUPFAM" id="SSF102712">
    <property type="entry name" value="JAB1/MPN domain"/>
    <property type="match status" value="1"/>
</dbReference>
<dbReference type="PANTHER" id="PTHR12947:SF13">
    <property type="entry name" value="FI19924P1"/>
    <property type="match status" value="1"/>
</dbReference>
<keyword evidence="11" id="KW-1185">Reference proteome</keyword>
<evidence type="ECO:0000313" key="11">
    <source>
        <dbReference type="Proteomes" id="UP001140949"/>
    </source>
</evidence>
<accession>A0AAX6F5M9</accession>
<evidence type="ECO:0000313" key="10">
    <source>
        <dbReference type="EMBL" id="KAJ6811674.1"/>
    </source>
</evidence>
<dbReference type="PROSITE" id="PS50249">
    <property type="entry name" value="MPN"/>
    <property type="match status" value="1"/>
</dbReference>
<evidence type="ECO:0000256" key="8">
    <source>
        <dbReference type="ARBA" id="ARBA00023049"/>
    </source>
</evidence>
<evidence type="ECO:0000256" key="7">
    <source>
        <dbReference type="ARBA" id="ARBA00022833"/>
    </source>
</evidence>
<dbReference type="InterPro" id="IPR000555">
    <property type="entry name" value="JAMM/MPN+_dom"/>
</dbReference>
<keyword evidence="4" id="KW-0479">Metal-binding</keyword>
<keyword evidence="7" id="KW-0862">Zinc</keyword>
<evidence type="ECO:0000256" key="2">
    <source>
        <dbReference type="ARBA" id="ARBA00010981"/>
    </source>
</evidence>
<sequence length="364" mass="40933">MSEIIPQHRDYATYSSKEKIHHKKILQEFVKELEKMKPLLERRNTKIIGQTASRSKLNDNGSPLTSQRWNWEDQTFQSYNQGKARCCRTVETKGFREDVKLASDTMVNKRTFCTPIQASFPVIASRDHEINVNVVRHHFSSVLSCVESLPLVGEVSHIGVPDSKNEHPGSSNGGWSSSKDIKDVHISARLMEEFMELARANTEKDVETCGILGAFLTNQTFYVTTLIVPKQEASSNSCQALNEEEIYSIQDGQSLFPVGWIHTHPSQSCFLSSIDLHTQYSYQIMLPEAIAIVMAPTDPARNYGIFRLTDPGGLTVLKECPESGGFHPHPETSPDGRPIYESCSNVYVNPNLRFEIIDLRSSSP</sequence>
<dbReference type="InterPro" id="IPR037518">
    <property type="entry name" value="MPN"/>
</dbReference>
<dbReference type="GO" id="GO:0005768">
    <property type="term" value="C:endosome"/>
    <property type="evidence" value="ECO:0007669"/>
    <property type="project" value="TreeGrafter"/>
</dbReference>
<name>A0AAX6F5M9_IRIPA</name>
<evidence type="ECO:0000256" key="5">
    <source>
        <dbReference type="ARBA" id="ARBA00022786"/>
    </source>
</evidence>
<reference evidence="10" key="2">
    <citation type="submission" date="2023-04" db="EMBL/GenBank/DDBJ databases">
        <authorList>
            <person name="Bruccoleri R.E."/>
            <person name="Oakeley E.J."/>
            <person name="Faust A.-M."/>
            <person name="Dessus-Babus S."/>
            <person name="Altorfer M."/>
            <person name="Burckhardt D."/>
            <person name="Oertli M."/>
            <person name="Naumann U."/>
            <person name="Petersen F."/>
            <person name="Wong J."/>
        </authorList>
    </citation>
    <scope>NUCLEOTIDE SEQUENCE</scope>
    <source>
        <strain evidence="10">GSM-AAB239-AS_SAM_17_03QT</strain>
        <tissue evidence="10">Leaf</tissue>
    </source>
</reference>
<proteinExistence type="inferred from homology"/>
<gene>
    <name evidence="10" type="ORF">M6B38_152710</name>
</gene>
<reference evidence="10" key="1">
    <citation type="journal article" date="2023" name="GigaByte">
        <title>Genome assembly of the bearded iris, Iris pallida Lam.</title>
        <authorList>
            <person name="Bruccoleri R.E."/>
            <person name="Oakeley E.J."/>
            <person name="Faust A.M.E."/>
            <person name="Altorfer M."/>
            <person name="Dessus-Babus S."/>
            <person name="Burckhardt D."/>
            <person name="Oertli M."/>
            <person name="Naumann U."/>
            <person name="Petersen F."/>
            <person name="Wong J."/>
        </authorList>
    </citation>
    <scope>NUCLEOTIDE SEQUENCE</scope>
    <source>
        <strain evidence="10">GSM-AAB239-AS_SAM_17_03QT</strain>
    </source>
</reference>
<dbReference type="PANTHER" id="PTHR12947">
    <property type="entry name" value="AMSH-LIKE PROTEASE"/>
    <property type="match status" value="1"/>
</dbReference>
<evidence type="ECO:0000256" key="6">
    <source>
        <dbReference type="ARBA" id="ARBA00022801"/>
    </source>
</evidence>
<dbReference type="GO" id="GO:0016020">
    <property type="term" value="C:membrane"/>
    <property type="evidence" value="ECO:0007669"/>
    <property type="project" value="TreeGrafter"/>
</dbReference>
<comment type="cofactor">
    <cofactor evidence="1">
        <name>Zn(2+)</name>
        <dbReference type="ChEBI" id="CHEBI:29105"/>
    </cofactor>
</comment>
<comment type="similarity">
    <text evidence="2">Belongs to the peptidase M67C family.</text>
</comment>
<dbReference type="CDD" id="cd08066">
    <property type="entry name" value="MPN_AMSH_like"/>
    <property type="match status" value="1"/>
</dbReference>
<keyword evidence="5" id="KW-0833">Ubl conjugation pathway</keyword>
<dbReference type="GO" id="GO:0006508">
    <property type="term" value="P:proteolysis"/>
    <property type="evidence" value="ECO:0007669"/>
    <property type="project" value="UniProtKB-KW"/>
</dbReference>
<dbReference type="SMART" id="SM00232">
    <property type="entry name" value="JAB_MPN"/>
    <property type="match status" value="1"/>
</dbReference>
<evidence type="ECO:0000259" key="9">
    <source>
        <dbReference type="PROSITE" id="PS50249"/>
    </source>
</evidence>
<comment type="caution">
    <text evidence="10">The sequence shown here is derived from an EMBL/GenBank/DDBJ whole genome shotgun (WGS) entry which is preliminary data.</text>
</comment>
<evidence type="ECO:0000256" key="4">
    <source>
        <dbReference type="ARBA" id="ARBA00022723"/>
    </source>
</evidence>
<dbReference type="Gene3D" id="1.20.58.80">
    <property type="entry name" value="Phosphotransferase system, lactose/cellobiose-type IIA subunit"/>
    <property type="match status" value="1"/>
</dbReference>
<keyword evidence="6" id="KW-0378">Hydrolase</keyword>
<dbReference type="Pfam" id="PF01398">
    <property type="entry name" value="JAB"/>
    <property type="match status" value="1"/>
</dbReference>
<organism evidence="10 11">
    <name type="scientific">Iris pallida</name>
    <name type="common">Sweet iris</name>
    <dbReference type="NCBI Taxonomy" id="29817"/>
    <lineage>
        <taxon>Eukaryota</taxon>
        <taxon>Viridiplantae</taxon>
        <taxon>Streptophyta</taxon>
        <taxon>Embryophyta</taxon>
        <taxon>Tracheophyta</taxon>
        <taxon>Spermatophyta</taxon>
        <taxon>Magnoliopsida</taxon>
        <taxon>Liliopsida</taxon>
        <taxon>Asparagales</taxon>
        <taxon>Iridaceae</taxon>
        <taxon>Iridoideae</taxon>
        <taxon>Irideae</taxon>
        <taxon>Iris</taxon>
    </lineage>
</organism>
<dbReference type="GO" id="GO:0046872">
    <property type="term" value="F:metal ion binding"/>
    <property type="evidence" value="ECO:0007669"/>
    <property type="project" value="UniProtKB-KW"/>
</dbReference>
<dbReference type="EMBL" id="JANAVB010031419">
    <property type="protein sequence ID" value="KAJ6811674.1"/>
    <property type="molecule type" value="Genomic_DNA"/>
</dbReference>
<dbReference type="GO" id="GO:0140492">
    <property type="term" value="F:metal-dependent deubiquitinase activity"/>
    <property type="evidence" value="ECO:0007669"/>
    <property type="project" value="InterPro"/>
</dbReference>
<dbReference type="InterPro" id="IPR044098">
    <property type="entry name" value="STAMBP/STALP-like_MPN"/>
</dbReference>
<keyword evidence="8" id="KW-0482">Metalloprotease</keyword>
<dbReference type="GO" id="GO:0061578">
    <property type="term" value="F:K63-linked deubiquitinase activity"/>
    <property type="evidence" value="ECO:0007669"/>
    <property type="project" value="InterPro"/>
</dbReference>
<dbReference type="GO" id="GO:0070536">
    <property type="term" value="P:protein K63-linked deubiquitination"/>
    <property type="evidence" value="ECO:0007669"/>
    <property type="project" value="InterPro"/>
</dbReference>
<dbReference type="AlphaFoldDB" id="A0AAX6F5M9"/>
<evidence type="ECO:0000256" key="3">
    <source>
        <dbReference type="ARBA" id="ARBA00022670"/>
    </source>
</evidence>
<dbReference type="Gene3D" id="3.40.140.10">
    <property type="entry name" value="Cytidine Deaminase, domain 2"/>
    <property type="match status" value="1"/>
</dbReference>
<feature type="domain" description="MPN" evidence="9">
    <location>
        <begin position="184"/>
        <end position="312"/>
    </location>
</feature>
<evidence type="ECO:0000256" key="1">
    <source>
        <dbReference type="ARBA" id="ARBA00001947"/>
    </source>
</evidence>
<dbReference type="Proteomes" id="UP001140949">
    <property type="component" value="Unassembled WGS sequence"/>
</dbReference>
<keyword evidence="3" id="KW-0645">Protease</keyword>
<protein>
    <submittedName>
        <fullName evidence="10">AMSH-like ubiquitin thioesterase 2 isoform X1</fullName>
    </submittedName>
</protein>
<dbReference type="FunFam" id="3.40.140.10:FF:000046">
    <property type="entry name" value="AMSH-like ubiquitin thioesterase 2"/>
    <property type="match status" value="1"/>
</dbReference>